<comment type="similarity">
    <text evidence="2">Belongs to the GMC oxidoreductase family.</text>
</comment>
<keyword evidence="5" id="KW-0560">Oxidoreductase</keyword>
<evidence type="ECO:0000256" key="3">
    <source>
        <dbReference type="ARBA" id="ARBA00022630"/>
    </source>
</evidence>
<organism evidence="6">
    <name type="scientific">Ganoderma boninense</name>
    <dbReference type="NCBI Taxonomy" id="34458"/>
    <lineage>
        <taxon>Eukaryota</taxon>
        <taxon>Fungi</taxon>
        <taxon>Dikarya</taxon>
        <taxon>Basidiomycota</taxon>
        <taxon>Agaricomycotina</taxon>
        <taxon>Agaricomycetes</taxon>
        <taxon>Polyporales</taxon>
        <taxon>Polyporaceae</taxon>
        <taxon>Ganoderma</taxon>
    </lineage>
</organism>
<accession>A0A5K1K0Z9</accession>
<dbReference type="InterPro" id="IPR051473">
    <property type="entry name" value="P2Ox-like"/>
</dbReference>
<proteinExistence type="inferred from homology"/>
<keyword evidence="3" id="KW-0285">Flavoprotein</keyword>
<protein>
    <submittedName>
        <fullName evidence="6">LysM domain-containing protein</fullName>
    </submittedName>
</protein>
<name>A0A5K1K0Z9_9APHY</name>
<sequence length="312" mass="34530">MPIRLSKEHIHALLSQPSAISEAHEKVIQTDVFIAGSGPIASTYARQIIDNHKTATVCMAEIGAQDSPVVGSHHKNTIKPVSRFLTFFPVNVIKGALQPVSVPPSDTYISTLGGNGWTPSLTDVLITEGRNPDQDPRVNLGATAVTRTVGGMATHWTCSCPMPHEEERVNNPIPRNELDSLLEKAKGLLNVHSDQYNDSIRNQVVRAELQKRFPRRGITDLPLGVERRKDNKCYVTWTGADTVLKDTVKDPRFRLLTETRVTKLMLNDLPGDEAICALVRDLRNDRDVIVVAKVCHSLNMLHMIPDLPTGYV</sequence>
<reference evidence="6" key="1">
    <citation type="submission" date="2019-10" db="EMBL/GenBank/DDBJ databases">
        <authorList>
            <person name="Nor Muhammad N."/>
        </authorList>
    </citation>
    <scope>NUCLEOTIDE SEQUENCE</scope>
</reference>
<keyword evidence="4" id="KW-0274">FAD</keyword>
<dbReference type="GO" id="GO:0016491">
    <property type="term" value="F:oxidoreductase activity"/>
    <property type="evidence" value="ECO:0007669"/>
    <property type="project" value="UniProtKB-KW"/>
</dbReference>
<dbReference type="PANTHER" id="PTHR42784:SF1">
    <property type="entry name" value="PYRANOSE 2-OXIDASE"/>
    <property type="match status" value="1"/>
</dbReference>
<comment type="cofactor">
    <cofactor evidence="1">
        <name>FAD</name>
        <dbReference type="ChEBI" id="CHEBI:57692"/>
    </cofactor>
</comment>
<evidence type="ECO:0000256" key="4">
    <source>
        <dbReference type="ARBA" id="ARBA00022827"/>
    </source>
</evidence>
<dbReference type="PANTHER" id="PTHR42784">
    <property type="entry name" value="PYRANOSE 2-OXIDASE"/>
    <property type="match status" value="1"/>
</dbReference>
<dbReference type="EMBL" id="LR727351">
    <property type="protein sequence ID" value="VWO99031.1"/>
    <property type="molecule type" value="Genomic_DNA"/>
</dbReference>
<evidence type="ECO:0000256" key="2">
    <source>
        <dbReference type="ARBA" id="ARBA00010790"/>
    </source>
</evidence>
<gene>
    <name evidence="6" type="primary">G2XA95</name>
</gene>
<evidence type="ECO:0000256" key="5">
    <source>
        <dbReference type="ARBA" id="ARBA00023002"/>
    </source>
</evidence>
<evidence type="ECO:0000313" key="6">
    <source>
        <dbReference type="EMBL" id="VWO99031.1"/>
    </source>
</evidence>
<evidence type="ECO:0000256" key="1">
    <source>
        <dbReference type="ARBA" id="ARBA00001974"/>
    </source>
</evidence>
<dbReference type="AlphaFoldDB" id="A0A5K1K0Z9"/>